<gene>
    <name evidence="1" type="ORF">DMA12_12180</name>
</gene>
<sequence length="86" mass="9330">MSDEVTEDPLGERYGLVGVRDMGEYAEALTRLLERGRRERCAALLSEAEAYAAAELLGQFAQLDPLGALNRLAASLASRLYSRLGA</sequence>
<name>A0A428WSJ2_AMYBA</name>
<reference evidence="1 2" key="1">
    <citation type="submission" date="2018-05" db="EMBL/GenBank/DDBJ databases">
        <title>Evolution of GPA BGCs.</title>
        <authorList>
            <person name="Waglechner N."/>
            <person name="Wright G.D."/>
        </authorList>
    </citation>
    <scope>NUCLEOTIDE SEQUENCE [LARGE SCALE GENOMIC DNA]</scope>
    <source>
        <strain evidence="1 2">DSM 5908</strain>
    </source>
</reference>
<dbReference type="EMBL" id="QHHU01000014">
    <property type="protein sequence ID" value="RSM46038.1"/>
    <property type="molecule type" value="Genomic_DNA"/>
</dbReference>
<comment type="caution">
    <text evidence="1">The sequence shown here is derived from an EMBL/GenBank/DDBJ whole genome shotgun (WGS) entry which is preliminary data.</text>
</comment>
<organism evidence="1 2">
    <name type="scientific">Amycolatopsis balhimycina DSM 5908</name>
    <dbReference type="NCBI Taxonomy" id="1081091"/>
    <lineage>
        <taxon>Bacteria</taxon>
        <taxon>Bacillati</taxon>
        <taxon>Actinomycetota</taxon>
        <taxon>Actinomycetes</taxon>
        <taxon>Pseudonocardiales</taxon>
        <taxon>Pseudonocardiaceae</taxon>
        <taxon>Amycolatopsis</taxon>
    </lineage>
</organism>
<evidence type="ECO:0000313" key="2">
    <source>
        <dbReference type="Proteomes" id="UP000286716"/>
    </source>
</evidence>
<protein>
    <submittedName>
        <fullName evidence="1">Uncharacterized protein</fullName>
    </submittedName>
</protein>
<keyword evidence="2" id="KW-1185">Reference proteome</keyword>
<accession>A0A428WSJ2</accession>
<proteinExistence type="predicted"/>
<dbReference type="RefSeq" id="WP_020643897.1">
    <property type="nucleotide sequence ID" value="NZ_QHHU01000014.1"/>
</dbReference>
<evidence type="ECO:0000313" key="1">
    <source>
        <dbReference type="EMBL" id="RSM46038.1"/>
    </source>
</evidence>
<dbReference type="Proteomes" id="UP000286716">
    <property type="component" value="Unassembled WGS sequence"/>
</dbReference>
<dbReference type="AlphaFoldDB" id="A0A428WSJ2"/>